<dbReference type="Gene3D" id="3.40.190.10">
    <property type="entry name" value="Periplasmic binding protein-like II"/>
    <property type="match status" value="1"/>
</dbReference>
<dbReference type="PANTHER" id="PTHR30290:SF37">
    <property type="entry name" value="NICKEL-BINDING PERIPLASMIC PROTEIN"/>
    <property type="match status" value="1"/>
</dbReference>
<accession>A0A0M1VUY9</accession>
<protein>
    <submittedName>
        <fullName evidence="5">Nickel ABC transporter, nickel/metallophore periplasmic binding protein</fullName>
    </submittedName>
</protein>
<feature type="signal peptide" evidence="3">
    <location>
        <begin position="1"/>
        <end position="22"/>
    </location>
</feature>
<dbReference type="NCBIfam" id="TIGR02294">
    <property type="entry name" value="nickel_nikA"/>
    <property type="match status" value="1"/>
</dbReference>
<dbReference type="GO" id="GO:0020037">
    <property type="term" value="F:heme binding"/>
    <property type="evidence" value="ECO:0007669"/>
    <property type="project" value="InterPro"/>
</dbReference>
<dbReference type="Gene3D" id="3.10.105.10">
    <property type="entry name" value="Dipeptide-binding Protein, Domain 3"/>
    <property type="match status" value="1"/>
</dbReference>
<dbReference type="EMBL" id="ACDE02000019">
    <property type="protein sequence ID" value="EEO40470.2"/>
    <property type="molecule type" value="Genomic_DNA"/>
</dbReference>
<dbReference type="Pfam" id="PF00496">
    <property type="entry name" value="SBP_bac_5"/>
    <property type="match status" value="1"/>
</dbReference>
<dbReference type="GO" id="GO:1904680">
    <property type="term" value="F:peptide transmembrane transporter activity"/>
    <property type="evidence" value="ECO:0007669"/>
    <property type="project" value="TreeGrafter"/>
</dbReference>
<name>A0A0M1VUY9_FUSVC</name>
<evidence type="ECO:0000313" key="6">
    <source>
        <dbReference type="Proteomes" id="UP000004925"/>
    </source>
</evidence>
<proteinExistence type="inferred from homology"/>
<dbReference type="InterPro" id="IPR030678">
    <property type="entry name" value="Peptide/Ni-bd"/>
</dbReference>
<dbReference type="InterPro" id="IPR023765">
    <property type="entry name" value="SBP_5_CS"/>
</dbReference>
<dbReference type="GO" id="GO:0043190">
    <property type="term" value="C:ATP-binding cassette (ABC) transporter complex"/>
    <property type="evidence" value="ECO:0007669"/>
    <property type="project" value="InterPro"/>
</dbReference>
<gene>
    <name evidence="5" type="ORF">FSCG_01183</name>
</gene>
<evidence type="ECO:0000256" key="1">
    <source>
        <dbReference type="ARBA" id="ARBA00005695"/>
    </source>
</evidence>
<dbReference type="InterPro" id="IPR039424">
    <property type="entry name" value="SBP_5"/>
</dbReference>
<evidence type="ECO:0000259" key="4">
    <source>
        <dbReference type="Pfam" id="PF00496"/>
    </source>
</evidence>
<dbReference type="CDD" id="cd08489">
    <property type="entry name" value="PBP2_NikA"/>
    <property type="match status" value="1"/>
</dbReference>
<dbReference type="PANTHER" id="PTHR30290">
    <property type="entry name" value="PERIPLASMIC BINDING COMPONENT OF ABC TRANSPORTER"/>
    <property type="match status" value="1"/>
</dbReference>
<comment type="caution">
    <text evidence="5">The sequence shown here is derived from an EMBL/GenBank/DDBJ whole genome shotgun (WGS) entry which is preliminary data.</text>
</comment>
<dbReference type="PROSITE" id="PS01040">
    <property type="entry name" value="SBP_BACTERIAL_5"/>
    <property type="match status" value="1"/>
</dbReference>
<comment type="similarity">
    <text evidence="1">Belongs to the bacterial solute-binding protein 5 family.</text>
</comment>
<reference evidence="5 6" key="1">
    <citation type="submission" date="2011-10" db="EMBL/GenBank/DDBJ databases">
        <title>The Genome Sequence of Fusobacterium sp. 4_1_13.</title>
        <authorList>
            <consortium name="The Broad Institute Genome Sequencing Platform"/>
            <person name="Earl A."/>
            <person name="Ward D."/>
            <person name="Feldgarden M."/>
            <person name="Gevers D."/>
            <person name="Strauss J."/>
            <person name="Ambrose C."/>
            <person name="Allen-Vercoe E."/>
            <person name="Young S.K."/>
            <person name="Zeng Q."/>
            <person name="Gargeya S."/>
            <person name="Fitzgerald M."/>
            <person name="Haas B."/>
            <person name="Abouelleil A."/>
            <person name="Alvarado L."/>
            <person name="Arachchi H.M."/>
            <person name="Berlin A."/>
            <person name="Brown A."/>
            <person name="Chapman S.B."/>
            <person name="Chen Z."/>
            <person name="Dunbar C."/>
            <person name="Freedman E."/>
            <person name="Gearin G."/>
            <person name="Goldberg J."/>
            <person name="Griggs A."/>
            <person name="Gujja S."/>
            <person name="Heiman D."/>
            <person name="Howarth C."/>
            <person name="Larson L."/>
            <person name="Lui A."/>
            <person name="MacDonald P.J."/>
            <person name="Montmayeur A."/>
            <person name="Murphy C."/>
            <person name="Neiman D."/>
            <person name="Pearson M."/>
            <person name="Priest M."/>
            <person name="Roberts A."/>
            <person name="Saif S."/>
            <person name="Shea T."/>
            <person name="Shenoy N."/>
            <person name="Sisk P."/>
            <person name="Stolte C."/>
            <person name="Sykes S."/>
            <person name="Wortman J."/>
            <person name="Nusbaum C."/>
            <person name="Birren B."/>
        </authorList>
    </citation>
    <scope>NUCLEOTIDE SEQUENCE [LARGE SCALE GENOMIC DNA]</scope>
    <source>
        <strain evidence="5 6">4_1_13</strain>
    </source>
</reference>
<feature type="domain" description="Solute-binding protein family 5" evidence="4">
    <location>
        <begin position="79"/>
        <end position="448"/>
    </location>
</feature>
<dbReference type="AlphaFoldDB" id="A0A0M1VUY9"/>
<dbReference type="eggNOG" id="COG0747">
    <property type="taxonomic scope" value="Bacteria"/>
</dbReference>
<sequence>MKKLLKLFLMLTFSLLFLVACGEKGKEEAKSENTQKKTLIISWHQDIGFLNPHAYLPDQFITQGMVYEGLVNYGENGEILPSLAESWDVSKDGKTYTFHLRKGVKFSDGSDFNANNVKKNFDSIFLNKERHSWFGLTNHIKSYRAVDENTFELVLDEAYTPTLYDLAMIRPIRFLADAGFPDDGDTYKGIKASIGTGPWILKEHKKDEYAIFEKNPNYWGEKPILDEVVIKIIPDAETRALQFEAGELDMIYGNGLISYDTFKSYQEDPKYKTAISEPMSTRLLMFNTTTGPLSDINLRYALTYATDKKAISEGILNGIEKPADTIFAPNMPHSKQDLKPFEYNLDKAKEYIEKAGYKMGKEFYEKDGKVLTLVFPYIATKTLDKQIAEYIQGQWKKIGVNVEIKALEEKNFWEETDDLKYNVMLNYSWGAPWDPHAYINAMATVAENGNPDYEAQLGLPMKKELDAKIHQVLVESDPQKVEELYKEILTTLHEQAVYVPLTYQSIIAVYRDNLTGVRFMPQEYELPLSYIDKK</sequence>
<feature type="chain" id="PRO_5005625132" evidence="3">
    <location>
        <begin position="23"/>
        <end position="534"/>
    </location>
</feature>
<dbReference type="RefSeq" id="WP_032843814.1">
    <property type="nucleotide sequence ID" value="NZ_KQ235737.1"/>
</dbReference>
<evidence type="ECO:0000256" key="2">
    <source>
        <dbReference type="ARBA" id="ARBA00022729"/>
    </source>
</evidence>
<dbReference type="InterPro" id="IPR000914">
    <property type="entry name" value="SBP_5_dom"/>
</dbReference>
<organism evidence="5 6">
    <name type="scientific">Fusobacterium vincentii 4_1_13</name>
    <dbReference type="NCBI Taxonomy" id="469606"/>
    <lineage>
        <taxon>Bacteria</taxon>
        <taxon>Fusobacteriati</taxon>
        <taxon>Fusobacteriota</taxon>
        <taxon>Fusobacteriia</taxon>
        <taxon>Fusobacteriales</taxon>
        <taxon>Fusobacteriaceae</taxon>
        <taxon>Fusobacterium</taxon>
    </lineage>
</organism>
<dbReference type="PIRSF" id="PIRSF002741">
    <property type="entry name" value="MppA"/>
    <property type="match status" value="1"/>
</dbReference>
<evidence type="ECO:0000313" key="5">
    <source>
        <dbReference type="EMBL" id="EEO40470.2"/>
    </source>
</evidence>
<keyword evidence="2 3" id="KW-0732">Signal</keyword>
<dbReference type="GO" id="GO:0030288">
    <property type="term" value="C:outer membrane-bounded periplasmic space"/>
    <property type="evidence" value="ECO:0007669"/>
    <property type="project" value="TreeGrafter"/>
</dbReference>
<dbReference type="InterPro" id="IPR011980">
    <property type="entry name" value="CntA-like"/>
</dbReference>
<dbReference type="FunFam" id="3.10.105.10:FF:000048">
    <property type="entry name" value="Nickel ABC transporter, nickel/metallophore periplasmic binding protein"/>
    <property type="match status" value="1"/>
</dbReference>
<evidence type="ECO:0000256" key="3">
    <source>
        <dbReference type="SAM" id="SignalP"/>
    </source>
</evidence>
<dbReference type="SUPFAM" id="SSF53850">
    <property type="entry name" value="Periplasmic binding protein-like II"/>
    <property type="match status" value="1"/>
</dbReference>
<dbReference type="GO" id="GO:0016151">
    <property type="term" value="F:nickel cation binding"/>
    <property type="evidence" value="ECO:0007669"/>
    <property type="project" value="InterPro"/>
</dbReference>
<dbReference type="PROSITE" id="PS51257">
    <property type="entry name" value="PROKAR_LIPOPROTEIN"/>
    <property type="match status" value="1"/>
</dbReference>
<dbReference type="Proteomes" id="UP000004925">
    <property type="component" value="Unassembled WGS sequence"/>
</dbReference>
<dbReference type="GO" id="GO:0015833">
    <property type="term" value="P:peptide transport"/>
    <property type="evidence" value="ECO:0007669"/>
    <property type="project" value="TreeGrafter"/>
</dbReference>
<dbReference type="GO" id="GO:0015675">
    <property type="term" value="P:nickel cation transport"/>
    <property type="evidence" value="ECO:0007669"/>
    <property type="project" value="InterPro"/>
</dbReference>